<evidence type="ECO:0000259" key="3">
    <source>
        <dbReference type="PROSITE" id="PS50883"/>
    </source>
</evidence>
<dbReference type="EMBL" id="BSOW01000023">
    <property type="protein sequence ID" value="GLR89041.1"/>
    <property type="molecule type" value="Genomic_DNA"/>
</dbReference>
<sequence length="709" mass="77795">MKPHDAPVEADALVQSRAEAEAAIADARKSHERLRQAIDILPQGIVFLDPEGRYVLWNKKYAEIYNKTADLFAEGARLEDTLRIGVARGDYPEAAGHEEEWIAERLQKLYQPGARHEQKLADGRVVLIEERLTDDGGVVGLRVDITELKQREASFRLLFDGNPVPMIVCALDDERILGVNDAAVAHYGYGRAEFEKLTIRSLQAFDSEPPWISGRSSEELAARTWKHVKADGALIDLAIYSRELTYADRPAVLLALMDITERKRAEARLAFMAQHDGLTGLPNRNLLRQQMDEMLLHTRRSAEKVAVLMLGLDNFKAVNDTLGHAVGDKLLRGVAKRLRSTLREEDALARLNSDEFVIVQSGLARPEDAVGLAKRLLEAIADPYLLDGHSVVIGASVGIAMAPGDGDESEKLLKSADMALSRAKLDARGTFAFFEAALHAKAQTRRKIEVELRDAIQNDVLRPFYQPLIDLSSGRITGFEALVRWPHAERGMVSPAEFIPVAEDTGLINPLGGLMLRRACTDAATWPDDVRVAVNLSPLQFRGGNLLSMVTEALKHSGLPPLRLELEITETLLLEKSAQVLATLHALRALGVRISMDDFGTGYSSLSYLRSFPFDKIKIDQSFVRDLGANREAQAIIRSIVSLGKGLGVTITAEGVETEAELSCLRAEGCHEGQGFLFSKARPNAEIVSLLAAQRGVDTTGHADAALVA</sequence>
<dbReference type="Proteomes" id="UP001156905">
    <property type="component" value="Unassembled WGS sequence"/>
</dbReference>
<dbReference type="PANTHER" id="PTHR44757:SF2">
    <property type="entry name" value="BIOFILM ARCHITECTURE MAINTENANCE PROTEIN MBAA"/>
    <property type="match status" value="1"/>
</dbReference>
<keyword evidence="6" id="KW-1185">Reference proteome</keyword>
<dbReference type="RefSeq" id="WP_284270937.1">
    <property type="nucleotide sequence ID" value="NZ_BSOW01000023.1"/>
</dbReference>
<evidence type="ECO:0000256" key="1">
    <source>
        <dbReference type="SAM" id="Coils"/>
    </source>
</evidence>
<dbReference type="InterPro" id="IPR001633">
    <property type="entry name" value="EAL_dom"/>
</dbReference>
<feature type="domain" description="EAL" evidence="3">
    <location>
        <begin position="445"/>
        <end position="695"/>
    </location>
</feature>
<proteinExistence type="predicted"/>
<dbReference type="SUPFAM" id="SSF55785">
    <property type="entry name" value="PYP-like sensor domain (PAS domain)"/>
    <property type="match status" value="2"/>
</dbReference>
<feature type="coiled-coil region" evidence="1">
    <location>
        <begin position="10"/>
        <end position="37"/>
    </location>
</feature>
<dbReference type="InterPro" id="IPR043128">
    <property type="entry name" value="Rev_trsase/Diguanyl_cyclase"/>
</dbReference>
<dbReference type="SMART" id="SM00052">
    <property type="entry name" value="EAL"/>
    <property type="match status" value="1"/>
</dbReference>
<evidence type="ECO:0000313" key="5">
    <source>
        <dbReference type="EMBL" id="GLR89041.1"/>
    </source>
</evidence>
<dbReference type="InterPro" id="IPR000160">
    <property type="entry name" value="GGDEF_dom"/>
</dbReference>
<feature type="domain" description="GGDEF" evidence="4">
    <location>
        <begin position="303"/>
        <end position="436"/>
    </location>
</feature>
<feature type="domain" description="PAS" evidence="2">
    <location>
        <begin position="30"/>
        <end position="66"/>
    </location>
</feature>
<dbReference type="PANTHER" id="PTHR44757">
    <property type="entry name" value="DIGUANYLATE CYCLASE DGCP"/>
    <property type="match status" value="1"/>
</dbReference>
<dbReference type="Pfam" id="PF00990">
    <property type="entry name" value="GGDEF"/>
    <property type="match status" value="1"/>
</dbReference>
<dbReference type="InterPro" id="IPR035919">
    <property type="entry name" value="EAL_sf"/>
</dbReference>
<dbReference type="PROSITE" id="PS50883">
    <property type="entry name" value="EAL"/>
    <property type="match status" value="1"/>
</dbReference>
<dbReference type="Pfam" id="PF00563">
    <property type="entry name" value="EAL"/>
    <property type="match status" value="1"/>
</dbReference>
<dbReference type="Gene3D" id="3.30.450.20">
    <property type="entry name" value="PAS domain"/>
    <property type="match status" value="2"/>
</dbReference>
<dbReference type="CDD" id="cd01948">
    <property type="entry name" value="EAL"/>
    <property type="match status" value="1"/>
</dbReference>
<dbReference type="Gene3D" id="3.30.70.270">
    <property type="match status" value="1"/>
</dbReference>
<dbReference type="SMART" id="SM00267">
    <property type="entry name" value="GGDEF"/>
    <property type="match status" value="1"/>
</dbReference>
<dbReference type="SMART" id="SM00091">
    <property type="entry name" value="PAS"/>
    <property type="match status" value="2"/>
</dbReference>
<keyword evidence="1" id="KW-0175">Coiled coil</keyword>
<dbReference type="InterPro" id="IPR029787">
    <property type="entry name" value="Nucleotide_cyclase"/>
</dbReference>
<dbReference type="CDD" id="cd01949">
    <property type="entry name" value="GGDEF"/>
    <property type="match status" value="1"/>
</dbReference>
<evidence type="ECO:0000259" key="4">
    <source>
        <dbReference type="PROSITE" id="PS50887"/>
    </source>
</evidence>
<dbReference type="Pfam" id="PF13188">
    <property type="entry name" value="PAS_8"/>
    <property type="match status" value="1"/>
</dbReference>
<evidence type="ECO:0000313" key="6">
    <source>
        <dbReference type="Proteomes" id="UP001156905"/>
    </source>
</evidence>
<comment type="caution">
    <text evidence="5">The sequence shown here is derived from an EMBL/GenBank/DDBJ whole genome shotgun (WGS) entry which is preliminary data.</text>
</comment>
<accession>A0ABQ6B6E2</accession>
<organism evidence="5 6">
    <name type="scientific">Bradyrhizobium iriomotense</name>
    <dbReference type="NCBI Taxonomy" id="441950"/>
    <lineage>
        <taxon>Bacteria</taxon>
        <taxon>Pseudomonadati</taxon>
        <taxon>Pseudomonadota</taxon>
        <taxon>Alphaproteobacteria</taxon>
        <taxon>Hyphomicrobiales</taxon>
        <taxon>Nitrobacteraceae</taxon>
        <taxon>Bradyrhizobium</taxon>
    </lineage>
</organism>
<name>A0ABQ6B6E2_9BRAD</name>
<dbReference type="Pfam" id="PF12860">
    <property type="entry name" value="PAS_7"/>
    <property type="match status" value="1"/>
</dbReference>
<evidence type="ECO:0000259" key="2">
    <source>
        <dbReference type="PROSITE" id="PS50112"/>
    </source>
</evidence>
<dbReference type="SUPFAM" id="SSF55073">
    <property type="entry name" value="Nucleotide cyclase"/>
    <property type="match status" value="1"/>
</dbReference>
<dbReference type="InterPro" id="IPR052155">
    <property type="entry name" value="Biofilm_reg_signaling"/>
</dbReference>
<dbReference type="PROSITE" id="PS50112">
    <property type="entry name" value="PAS"/>
    <property type="match status" value="1"/>
</dbReference>
<dbReference type="SUPFAM" id="SSF141868">
    <property type="entry name" value="EAL domain-like"/>
    <property type="match status" value="1"/>
</dbReference>
<dbReference type="Gene3D" id="3.20.20.450">
    <property type="entry name" value="EAL domain"/>
    <property type="match status" value="1"/>
</dbReference>
<reference evidence="6" key="1">
    <citation type="journal article" date="2019" name="Int. J. Syst. Evol. Microbiol.">
        <title>The Global Catalogue of Microorganisms (GCM) 10K type strain sequencing project: providing services to taxonomists for standard genome sequencing and annotation.</title>
        <authorList>
            <consortium name="The Broad Institute Genomics Platform"/>
            <consortium name="The Broad Institute Genome Sequencing Center for Infectious Disease"/>
            <person name="Wu L."/>
            <person name="Ma J."/>
        </authorList>
    </citation>
    <scope>NUCLEOTIDE SEQUENCE [LARGE SCALE GENOMIC DNA]</scope>
    <source>
        <strain evidence="6">NBRC 102520</strain>
    </source>
</reference>
<dbReference type="InterPro" id="IPR000014">
    <property type="entry name" value="PAS"/>
</dbReference>
<dbReference type="InterPro" id="IPR035965">
    <property type="entry name" value="PAS-like_dom_sf"/>
</dbReference>
<dbReference type="NCBIfam" id="TIGR00229">
    <property type="entry name" value="sensory_box"/>
    <property type="match status" value="1"/>
</dbReference>
<gene>
    <name evidence="5" type="ORF">GCM10007857_57540</name>
</gene>
<protein>
    <submittedName>
        <fullName evidence="5">Diguanylate cyclase</fullName>
    </submittedName>
</protein>
<dbReference type="NCBIfam" id="TIGR00254">
    <property type="entry name" value="GGDEF"/>
    <property type="match status" value="1"/>
</dbReference>
<dbReference type="PROSITE" id="PS50887">
    <property type="entry name" value="GGDEF"/>
    <property type="match status" value="1"/>
</dbReference>